<dbReference type="EMBL" id="LNNH01000010">
    <property type="protein sequence ID" value="KWW21957.1"/>
    <property type="molecule type" value="Genomic_DNA"/>
</dbReference>
<organism evidence="1 2">
    <name type="scientific">Peribacillus simplex</name>
    <dbReference type="NCBI Taxonomy" id="1478"/>
    <lineage>
        <taxon>Bacteria</taxon>
        <taxon>Bacillati</taxon>
        <taxon>Bacillota</taxon>
        <taxon>Bacilli</taxon>
        <taxon>Bacillales</taxon>
        <taxon>Bacillaceae</taxon>
        <taxon>Peribacillus</taxon>
    </lineage>
</organism>
<accession>A0A120GQV8</accession>
<evidence type="ECO:0000313" key="2">
    <source>
        <dbReference type="Proteomes" id="UP000064189"/>
    </source>
</evidence>
<comment type="caution">
    <text evidence="1">The sequence shown here is derived from an EMBL/GenBank/DDBJ whole genome shotgun (WGS) entry which is preliminary data.</text>
</comment>
<reference evidence="1 2" key="1">
    <citation type="submission" date="2015-11" db="EMBL/GenBank/DDBJ databases">
        <title>Genome Sequence of Bacillus simplex strain VanAntwerpen2.</title>
        <authorList>
            <person name="Couger M.B."/>
        </authorList>
    </citation>
    <scope>NUCLEOTIDE SEQUENCE [LARGE SCALE GENOMIC DNA]</scope>
    <source>
        <strain evidence="1 2">VanAntwerpen02</strain>
    </source>
</reference>
<evidence type="ECO:0000313" key="1">
    <source>
        <dbReference type="EMBL" id="KWW21957.1"/>
    </source>
</evidence>
<dbReference type="RefSeq" id="WP_061140957.1">
    <property type="nucleotide sequence ID" value="NZ_LNNH01000010.1"/>
</dbReference>
<dbReference type="Proteomes" id="UP000064189">
    <property type="component" value="Unassembled WGS sequence"/>
</dbReference>
<proteinExistence type="predicted"/>
<gene>
    <name evidence="1" type="ORF">AS888_05620</name>
</gene>
<sequence>MHSKLTLETYNQTTLLSFEITSFIYQFYNDIWNQHKLDKIPLYYDDRIVLYNNKELTANEEIKAEISSALIDIGSGPLIIDTLTCNQSGESNNWDVTAEWKIVLSSKDCNCILGITRFQICNAKIRSEIINFVN</sequence>
<name>A0A120GQV8_9BACI</name>
<dbReference type="AlphaFoldDB" id="A0A120GQV8"/>
<protein>
    <submittedName>
        <fullName evidence="1">Uncharacterized protein</fullName>
    </submittedName>
</protein>
<keyword evidence="2" id="KW-1185">Reference proteome</keyword>